<feature type="transmembrane region" description="Helical" evidence="5">
    <location>
        <begin position="310"/>
        <end position="334"/>
    </location>
</feature>
<accession>A0A840QRA6</accession>
<name>A0A840QRA6_9BACI</name>
<feature type="transmembrane region" description="Helical" evidence="5">
    <location>
        <begin position="380"/>
        <end position="398"/>
    </location>
</feature>
<sequence length="419" mass="46971">MKKWTKALIGNIELNKDLKLLLIIGGLYALGIALSNTFVNVYIWKQSGEFIDIATYNLAAVILQPITFLLAGRLAKGLDRVIILRIGVSFLSVFYCTVLLLGENAGSYLLILGGLLGIGMGFYWLSFNVLTFEITEPDTRDFFNGFLGLLTSFAGMVGPFSAGILITKIDEVIGYRTIFAVSLGLFITAVVLSFFLEKRISKGSFRFLDILRERKHNRDWSRILFGQFFQGFREGTFIFVITVWIYVATGSEMALGTYGLIVSAVSFVVYYLAGRFIKPSFRKKSILIGGLGLYGAIFFIVNDLTFTRLILYGITISISYPLLLVPFVSLTYDVIGSGRDAKERRVEYIVVRQIFLDIGRLVSVLSFIATITFFSEEKGIPILLLVLGLGHFIIYLFVRKVQSSVTNEHDAYSAVKKRW</sequence>
<comment type="caution">
    <text evidence="6">The sequence shown here is derived from an EMBL/GenBank/DDBJ whole genome shotgun (WGS) entry which is preliminary data.</text>
</comment>
<feature type="transmembrane region" description="Helical" evidence="5">
    <location>
        <begin position="173"/>
        <end position="196"/>
    </location>
</feature>
<feature type="transmembrane region" description="Helical" evidence="5">
    <location>
        <begin position="285"/>
        <end position="304"/>
    </location>
</feature>
<dbReference type="SUPFAM" id="SSF103473">
    <property type="entry name" value="MFS general substrate transporter"/>
    <property type="match status" value="1"/>
</dbReference>
<dbReference type="Pfam" id="PF07690">
    <property type="entry name" value="MFS_1"/>
    <property type="match status" value="1"/>
</dbReference>
<feature type="transmembrane region" description="Helical" evidence="5">
    <location>
        <begin position="50"/>
        <end position="70"/>
    </location>
</feature>
<evidence type="ECO:0000256" key="4">
    <source>
        <dbReference type="ARBA" id="ARBA00023136"/>
    </source>
</evidence>
<evidence type="ECO:0000256" key="1">
    <source>
        <dbReference type="ARBA" id="ARBA00004651"/>
    </source>
</evidence>
<dbReference type="InterPro" id="IPR005829">
    <property type="entry name" value="Sugar_transporter_CS"/>
</dbReference>
<dbReference type="InterPro" id="IPR011701">
    <property type="entry name" value="MFS"/>
</dbReference>
<feature type="transmembrane region" description="Helical" evidence="5">
    <location>
        <begin position="354"/>
        <end position="374"/>
    </location>
</feature>
<feature type="transmembrane region" description="Helical" evidence="5">
    <location>
        <begin position="108"/>
        <end position="130"/>
    </location>
</feature>
<dbReference type="GO" id="GO:0005886">
    <property type="term" value="C:plasma membrane"/>
    <property type="evidence" value="ECO:0007669"/>
    <property type="project" value="UniProtKB-SubCell"/>
</dbReference>
<dbReference type="GO" id="GO:0022857">
    <property type="term" value="F:transmembrane transporter activity"/>
    <property type="evidence" value="ECO:0007669"/>
    <property type="project" value="InterPro"/>
</dbReference>
<evidence type="ECO:0000313" key="6">
    <source>
        <dbReference type="EMBL" id="MBB5173895.1"/>
    </source>
</evidence>
<feature type="transmembrane region" description="Helical" evidence="5">
    <location>
        <begin position="253"/>
        <end position="273"/>
    </location>
</feature>
<dbReference type="AlphaFoldDB" id="A0A840QRA6"/>
<keyword evidence="4 5" id="KW-0472">Membrane</keyword>
<keyword evidence="7" id="KW-1185">Reference proteome</keyword>
<evidence type="ECO:0000313" key="7">
    <source>
        <dbReference type="Proteomes" id="UP000551878"/>
    </source>
</evidence>
<dbReference type="InterPro" id="IPR052528">
    <property type="entry name" value="Sugar_transport-like"/>
</dbReference>
<reference evidence="6 7" key="1">
    <citation type="submission" date="2020-08" db="EMBL/GenBank/DDBJ databases">
        <title>Genomic Encyclopedia of Type Strains, Phase IV (KMG-IV): sequencing the most valuable type-strain genomes for metagenomic binning, comparative biology and taxonomic classification.</title>
        <authorList>
            <person name="Goeker M."/>
        </authorList>
    </citation>
    <scope>NUCLEOTIDE SEQUENCE [LARGE SCALE GENOMIC DNA]</scope>
    <source>
        <strain evidence="6 7">DSM 24696</strain>
    </source>
</reference>
<evidence type="ECO:0000256" key="3">
    <source>
        <dbReference type="ARBA" id="ARBA00022989"/>
    </source>
</evidence>
<feature type="transmembrane region" description="Helical" evidence="5">
    <location>
        <begin position="20"/>
        <end position="44"/>
    </location>
</feature>
<keyword evidence="3 5" id="KW-1133">Transmembrane helix</keyword>
<feature type="transmembrane region" description="Helical" evidence="5">
    <location>
        <begin position="142"/>
        <end position="167"/>
    </location>
</feature>
<gene>
    <name evidence="6" type="ORF">HNQ41_002085</name>
</gene>
<protein>
    <submittedName>
        <fullName evidence="6">YQGE family putative transporter</fullName>
    </submittedName>
</protein>
<dbReference type="InterPro" id="IPR036259">
    <property type="entry name" value="MFS_trans_sf"/>
</dbReference>
<evidence type="ECO:0000256" key="5">
    <source>
        <dbReference type="SAM" id="Phobius"/>
    </source>
</evidence>
<organism evidence="6 7">
    <name type="scientific">Texcoconibacillus texcoconensis</name>
    <dbReference type="NCBI Taxonomy" id="1095777"/>
    <lineage>
        <taxon>Bacteria</taxon>
        <taxon>Bacillati</taxon>
        <taxon>Bacillota</taxon>
        <taxon>Bacilli</taxon>
        <taxon>Bacillales</taxon>
        <taxon>Bacillaceae</taxon>
        <taxon>Texcoconibacillus</taxon>
    </lineage>
</organism>
<dbReference type="EMBL" id="JACHHB010000009">
    <property type="protein sequence ID" value="MBB5173895.1"/>
    <property type="molecule type" value="Genomic_DNA"/>
</dbReference>
<feature type="transmembrane region" description="Helical" evidence="5">
    <location>
        <begin position="223"/>
        <end position="247"/>
    </location>
</feature>
<dbReference type="RefSeq" id="WP_184664334.1">
    <property type="nucleotide sequence ID" value="NZ_JACHHB010000009.1"/>
</dbReference>
<comment type="subcellular location">
    <subcellularLocation>
        <location evidence="1">Cell membrane</location>
        <topology evidence="1">Multi-pass membrane protein</topology>
    </subcellularLocation>
</comment>
<keyword evidence="2 5" id="KW-0812">Transmembrane</keyword>
<dbReference type="Proteomes" id="UP000551878">
    <property type="component" value="Unassembled WGS sequence"/>
</dbReference>
<dbReference type="PROSITE" id="PS00217">
    <property type="entry name" value="SUGAR_TRANSPORT_2"/>
    <property type="match status" value="1"/>
</dbReference>
<feature type="transmembrane region" description="Helical" evidence="5">
    <location>
        <begin position="82"/>
        <end position="102"/>
    </location>
</feature>
<dbReference type="Gene3D" id="1.20.1250.20">
    <property type="entry name" value="MFS general substrate transporter like domains"/>
    <property type="match status" value="2"/>
</dbReference>
<proteinExistence type="predicted"/>
<evidence type="ECO:0000256" key="2">
    <source>
        <dbReference type="ARBA" id="ARBA00022692"/>
    </source>
</evidence>
<dbReference type="PANTHER" id="PTHR23526:SF2">
    <property type="entry name" value="MAJOR FACILITATOR SUPERFAMILY (MFS) PROFILE DOMAIN-CONTAINING PROTEIN"/>
    <property type="match status" value="1"/>
</dbReference>
<dbReference type="PANTHER" id="PTHR23526">
    <property type="entry name" value="INTEGRAL MEMBRANE TRANSPORT PROTEIN-RELATED"/>
    <property type="match status" value="1"/>
</dbReference>